<dbReference type="AlphaFoldDB" id="A0AAW0M6P2"/>
<protein>
    <submittedName>
        <fullName evidence="2">Uncharacterized protein</fullName>
    </submittedName>
</protein>
<comment type="caution">
    <text evidence="2">The sequence shown here is derived from an EMBL/GenBank/DDBJ whole genome shotgun (WGS) entry which is preliminary data.</text>
</comment>
<proteinExistence type="predicted"/>
<evidence type="ECO:0000313" key="2">
    <source>
        <dbReference type="EMBL" id="KAK7858508.1"/>
    </source>
</evidence>
<reference evidence="2" key="2">
    <citation type="journal article" date="2018" name="Sci. Data">
        <title>The draft genome sequence of cork oak.</title>
        <authorList>
            <person name="Ramos A.M."/>
            <person name="Usie A."/>
            <person name="Barbosa P."/>
            <person name="Barros P.M."/>
            <person name="Capote T."/>
            <person name="Chaves I."/>
            <person name="Simoes F."/>
            <person name="Abreu I."/>
            <person name="Carrasquinho I."/>
            <person name="Faro C."/>
            <person name="Guimaraes J.B."/>
            <person name="Mendonca D."/>
            <person name="Nobrega F."/>
            <person name="Rodrigues L."/>
            <person name="Saibo N.J.M."/>
            <person name="Varela M.C."/>
            <person name="Egas C."/>
            <person name="Matos J."/>
            <person name="Miguel C.M."/>
            <person name="Oliveira M.M."/>
            <person name="Ricardo C.P."/>
            <person name="Goncalves S."/>
        </authorList>
    </citation>
    <scope>NUCLEOTIDE SEQUENCE [LARGE SCALE GENOMIC DNA]</scope>
    <source>
        <strain evidence="2">HL8</strain>
    </source>
</reference>
<name>A0AAW0M6P2_QUESU</name>
<organism evidence="2">
    <name type="scientific">Quercus suber</name>
    <name type="common">Cork oak</name>
    <dbReference type="NCBI Taxonomy" id="58331"/>
    <lineage>
        <taxon>Eukaryota</taxon>
        <taxon>Viridiplantae</taxon>
        <taxon>Streptophyta</taxon>
        <taxon>Embryophyta</taxon>
        <taxon>Tracheophyta</taxon>
        <taxon>Spermatophyta</taxon>
        <taxon>Magnoliopsida</taxon>
        <taxon>eudicotyledons</taxon>
        <taxon>Gunneridae</taxon>
        <taxon>Pentapetalae</taxon>
        <taxon>rosids</taxon>
        <taxon>fabids</taxon>
        <taxon>Fagales</taxon>
        <taxon>Fagaceae</taxon>
        <taxon>Quercus</taxon>
    </lineage>
</organism>
<reference evidence="2" key="3">
    <citation type="submission" date="2023-07" db="EMBL/GenBank/DDBJ databases">
        <title>An improved reference 1 genome and first organelle genomes of Quercus suber.</title>
        <authorList>
            <consortium name="Genosuber Consortium"/>
            <person name="Usie A."/>
            <person name="Serra O."/>
            <person name="Barros P."/>
        </authorList>
    </citation>
    <scope>NUCLEOTIDE SEQUENCE</scope>
    <source>
        <strain evidence="2">HL8</strain>
        <tissue evidence="2">Leaves</tissue>
    </source>
</reference>
<feature type="compositionally biased region" description="Polar residues" evidence="1">
    <location>
        <begin position="1"/>
        <end position="10"/>
    </location>
</feature>
<feature type="region of interest" description="Disordered" evidence="1">
    <location>
        <begin position="1"/>
        <end position="22"/>
    </location>
</feature>
<gene>
    <name evidence="2" type="ORF">CFP56_012307</name>
</gene>
<dbReference type="EMBL" id="PKMF04000019">
    <property type="protein sequence ID" value="KAK7858508.1"/>
    <property type="molecule type" value="Genomic_DNA"/>
</dbReference>
<accession>A0AAW0M6P2</accession>
<sequence length="110" mass="12411">MEENMQQQAESVKKNNEKKLVKRSNNSLTAACRARTGYLTKLNIFVNPTSPKKGPPDYRIRLHLHPLDQIISLTEMTSMPQKINHACIMLHPRAPEFAQASNTADKVTAL</sequence>
<evidence type="ECO:0000256" key="1">
    <source>
        <dbReference type="SAM" id="MobiDB-lite"/>
    </source>
</evidence>
<reference evidence="2" key="1">
    <citation type="submission" date="2017-12" db="EMBL/GenBank/DDBJ databases">
        <authorList>
            <person name="Barbosa P."/>
            <person name="Usie A."/>
            <person name="Ramos A.M."/>
        </authorList>
    </citation>
    <scope>NUCLEOTIDE SEQUENCE</scope>
    <source>
        <strain evidence="2">HL8</strain>
        <tissue evidence="2">Leaves</tissue>
    </source>
</reference>